<keyword evidence="2 5" id="KW-0436">Ligase</keyword>
<dbReference type="InterPro" id="IPR011904">
    <property type="entry name" value="Ac_CoA_lig"/>
</dbReference>
<keyword evidence="10" id="KW-1185">Reference proteome</keyword>
<evidence type="ECO:0000256" key="4">
    <source>
        <dbReference type="ARBA" id="ARBA00022840"/>
    </source>
</evidence>
<evidence type="ECO:0000256" key="2">
    <source>
        <dbReference type="ARBA" id="ARBA00022598"/>
    </source>
</evidence>
<dbReference type="Pfam" id="PF00501">
    <property type="entry name" value="AMP-binding"/>
    <property type="match status" value="1"/>
</dbReference>
<dbReference type="FunFam" id="3.40.50.12780:FF:000001">
    <property type="entry name" value="Acetyl-coenzyme A synthetase"/>
    <property type="match status" value="1"/>
</dbReference>
<feature type="domain" description="AMP-binding enzyme C-terminal" evidence="7">
    <location>
        <begin position="603"/>
        <end position="682"/>
    </location>
</feature>
<dbReference type="AlphaFoldDB" id="A0A830HJD0"/>
<dbReference type="FunFam" id="3.30.300.30:FF:000004">
    <property type="entry name" value="Acetyl-coenzyme A synthetase"/>
    <property type="match status" value="1"/>
</dbReference>
<evidence type="ECO:0000313" key="9">
    <source>
        <dbReference type="EMBL" id="GHP05920.1"/>
    </source>
</evidence>
<dbReference type="GO" id="GO:0005524">
    <property type="term" value="F:ATP binding"/>
    <property type="evidence" value="ECO:0007669"/>
    <property type="project" value="UniProtKB-UniRule"/>
</dbReference>
<accession>A0A830HJD0</accession>
<feature type="domain" description="AMP-dependent synthetase/ligase" evidence="6">
    <location>
        <begin position="148"/>
        <end position="547"/>
    </location>
</feature>
<protein>
    <recommendedName>
        <fullName evidence="5">Acetyl-coenzyme A synthetase</fullName>
        <ecNumber evidence="5">6.2.1.1</ecNumber>
    </recommendedName>
</protein>
<proteinExistence type="inferred from homology"/>
<evidence type="ECO:0000256" key="3">
    <source>
        <dbReference type="ARBA" id="ARBA00022741"/>
    </source>
</evidence>
<dbReference type="InterPro" id="IPR045851">
    <property type="entry name" value="AMP-bd_C_sf"/>
</dbReference>
<keyword evidence="3 5" id="KW-0547">Nucleotide-binding</keyword>
<dbReference type="InterPro" id="IPR032387">
    <property type="entry name" value="ACAS_N"/>
</dbReference>
<dbReference type="CDD" id="cd05966">
    <property type="entry name" value="ACS"/>
    <property type="match status" value="1"/>
</dbReference>
<comment type="catalytic activity">
    <reaction evidence="5">
        <text>acetate + ATP + CoA = acetyl-CoA + AMP + diphosphate</text>
        <dbReference type="Rhea" id="RHEA:23176"/>
        <dbReference type="ChEBI" id="CHEBI:30089"/>
        <dbReference type="ChEBI" id="CHEBI:30616"/>
        <dbReference type="ChEBI" id="CHEBI:33019"/>
        <dbReference type="ChEBI" id="CHEBI:57287"/>
        <dbReference type="ChEBI" id="CHEBI:57288"/>
        <dbReference type="ChEBI" id="CHEBI:456215"/>
        <dbReference type="EC" id="6.2.1.1"/>
    </reaction>
</comment>
<dbReference type="GO" id="GO:0019427">
    <property type="term" value="P:acetyl-CoA biosynthetic process from acetate"/>
    <property type="evidence" value="ECO:0007669"/>
    <property type="project" value="InterPro"/>
</dbReference>
<dbReference type="Gene3D" id="3.30.300.30">
    <property type="match status" value="1"/>
</dbReference>
<gene>
    <name evidence="9" type="ORF">PPROV_000466700</name>
</gene>
<dbReference type="NCBIfam" id="TIGR02188">
    <property type="entry name" value="Ac_CoA_lig_AcsA"/>
    <property type="match status" value="1"/>
</dbReference>
<evidence type="ECO:0000259" key="6">
    <source>
        <dbReference type="Pfam" id="PF00501"/>
    </source>
</evidence>
<dbReference type="SUPFAM" id="SSF56801">
    <property type="entry name" value="Acetyl-CoA synthetase-like"/>
    <property type="match status" value="1"/>
</dbReference>
<dbReference type="PANTHER" id="PTHR24095">
    <property type="entry name" value="ACETYL-COENZYME A SYNTHETASE"/>
    <property type="match status" value="1"/>
</dbReference>
<dbReference type="EMBL" id="BNJQ01000011">
    <property type="protein sequence ID" value="GHP05920.1"/>
    <property type="molecule type" value="Genomic_DNA"/>
</dbReference>
<evidence type="ECO:0000259" key="8">
    <source>
        <dbReference type="Pfam" id="PF16177"/>
    </source>
</evidence>
<dbReference type="NCBIfam" id="NF001208">
    <property type="entry name" value="PRK00174.1"/>
    <property type="match status" value="1"/>
</dbReference>
<dbReference type="GO" id="GO:0016208">
    <property type="term" value="F:AMP binding"/>
    <property type="evidence" value="ECO:0007669"/>
    <property type="project" value="InterPro"/>
</dbReference>
<comment type="caution">
    <text evidence="9">The sequence shown here is derived from an EMBL/GenBank/DDBJ whole genome shotgun (WGS) entry which is preliminary data.</text>
</comment>
<dbReference type="PANTHER" id="PTHR24095:SF14">
    <property type="entry name" value="ACETYL-COENZYME A SYNTHETASE 1"/>
    <property type="match status" value="1"/>
</dbReference>
<evidence type="ECO:0000256" key="5">
    <source>
        <dbReference type="RuleBase" id="RU361147"/>
    </source>
</evidence>
<reference evidence="9" key="1">
    <citation type="submission" date="2020-10" db="EMBL/GenBank/DDBJ databases">
        <title>Unveiling of a novel bifunctional photoreceptor, Dualchrome1, isolated from a cosmopolitan green alga.</title>
        <authorList>
            <person name="Suzuki S."/>
            <person name="Kawachi M."/>
        </authorList>
    </citation>
    <scope>NUCLEOTIDE SEQUENCE</scope>
    <source>
        <strain evidence="9">NIES 2893</strain>
    </source>
</reference>
<dbReference type="GO" id="GO:0003987">
    <property type="term" value="F:acetate-CoA ligase activity"/>
    <property type="evidence" value="ECO:0007669"/>
    <property type="project" value="UniProtKB-UniRule"/>
</dbReference>
<dbReference type="Gene3D" id="3.40.50.12780">
    <property type="entry name" value="N-terminal domain of ligase-like"/>
    <property type="match status" value="1"/>
</dbReference>
<dbReference type="Pfam" id="PF13193">
    <property type="entry name" value="AMP-binding_C"/>
    <property type="match status" value="1"/>
</dbReference>
<evidence type="ECO:0000256" key="1">
    <source>
        <dbReference type="ARBA" id="ARBA00006432"/>
    </source>
</evidence>
<dbReference type="OrthoDB" id="1706066at2759"/>
<dbReference type="InterPro" id="IPR042099">
    <property type="entry name" value="ANL_N_sf"/>
</dbReference>
<organism evidence="9 10">
    <name type="scientific">Pycnococcus provasolii</name>
    <dbReference type="NCBI Taxonomy" id="41880"/>
    <lineage>
        <taxon>Eukaryota</taxon>
        <taxon>Viridiplantae</taxon>
        <taxon>Chlorophyta</taxon>
        <taxon>Pseudoscourfieldiophyceae</taxon>
        <taxon>Pseudoscourfieldiales</taxon>
        <taxon>Pycnococcaceae</taxon>
        <taxon>Pycnococcus</taxon>
    </lineage>
</organism>
<dbReference type="InterPro" id="IPR000873">
    <property type="entry name" value="AMP-dep_synth/lig_dom"/>
</dbReference>
<comment type="similarity">
    <text evidence="1 5">Belongs to the ATP-dependent AMP-binding enzyme family.</text>
</comment>
<dbReference type="EC" id="6.2.1.1" evidence="5"/>
<feature type="domain" description="Acetyl-coenzyme A synthetase N-terminal" evidence="8">
    <location>
        <begin position="84"/>
        <end position="146"/>
    </location>
</feature>
<dbReference type="Proteomes" id="UP000660262">
    <property type="component" value="Unassembled WGS sequence"/>
</dbReference>
<dbReference type="InterPro" id="IPR025110">
    <property type="entry name" value="AMP-bd_C"/>
</dbReference>
<sequence length="720" mass="79003">MGAFLSRLLPGGGGFGGAFGNNDHGIAGRARKYRVTLDPRMDSTSPTGEASVHDDAMKESALNATVYPPASFVNNAHVSSLKQYNDMYRESVDRPAKFWGKIADELYWHTPYDKSKPVHSFNFDVRKGPISISWFPGGKTNLCYNAVDRHAASDPKGTALLWEGNETNQDEVVTWAQLKERVCQLANYLRSVGVGKGDNVTIYLPMVPHLVISMLACARIGAVHSVVFAGFSADALASRLVDSKPKVVLTSTGTMRGAKPIPIKKVVDAGIKLSKDKGVHVERVVVYDHPALPLAQCNWDESIDANWSDVVDTQPKDSPVEWMDSEDPLFRLYTSGSTGTPKGVLHTTGGYMVGTYATFKYVFDHKPDDVFWCTADAGWITGHSYLAYGPLIAKAKCVVFEGVPTYPDAGRCWDIVDKYGVTVFYTAPTLIRSLIRFGDDVVNSRDLSTLRLLGSVGEPINPEAWKWYHEVVGKRKCPIVDTWWQTETGAHMITPLPGAFAQKPGSASRPFFGVVPTLVDSQTGKELPPGPGEGVLCIKGAWPSMMRTVAGNHQRFEETYFSTYPGFYFTGDGARRDEDGYFWITGRVDDVINVSGHRIGTAEVESALVEHDKCAEAAVVGYEHDIKGQAIYAFVVMKEGVEFTAEMKKELVMTVRSIVGAFAAPDTIHWCPTGLPKTRSGKIMRRILRKIAAHEEDGIGDTSTLADPAVVNTILEWRGN</sequence>
<keyword evidence="4 5" id="KW-0067">ATP-binding</keyword>
<evidence type="ECO:0000313" key="10">
    <source>
        <dbReference type="Proteomes" id="UP000660262"/>
    </source>
</evidence>
<dbReference type="Pfam" id="PF16177">
    <property type="entry name" value="ACAS_N"/>
    <property type="match status" value="1"/>
</dbReference>
<evidence type="ECO:0000259" key="7">
    <source>
        <dbReference type="Pfam" id="PF13193"/>
    </source>
</evidence>
<name>A0A830HJD0_9CHLO</name>